<gene>
    <name evidence="2" type="ORF">GR217_22810</name>
</gene>
<evidence type="ECO:0000313" key="2">
    <source>
        <dbReference type="EMBL" id="NEI50519.1"/>
    </source>
</evidence>
<comment type="caution">
    <text evidence="2">The sequence shown here is derived from an EMBL/GenBank/DDBJ whole genome shotgun (WGS) entry which is preliminary data.</text>
</comment>
<sequence>MSAAQSLKETHKRLRAAVRQEEASVEAIQAFLVHKKQQIADMHNLIRQVEEQIVAASKIDEFGIAEDWLASKALPKPEKGTKVKGAEIARREAISYLMDKSITEPLTRHALLQYISDKNIKLKSTNPLELIRSALKGFDRVVLVGGGIYKLNDPDGS</sequence>
<dbReference type="AlphaFoldDB" id="A0AAE5C3F5"/>
<name>A0AAE5C3F5_9HYPH</name>
<protein>
    <submittedName>
        <fullName evidence="2">Uncharacterized protein</fullName>
    </submittedName>
</protein>
<keyword evidence="1" id="KW-0175">Coiled coil</keyword>
<evidence type="ECO:0000256" key="1">
    <source>
        <dbReference type="SAM" id="Coils"/>
    </source>
</evidence>
<dbReference type="Proteomes" id="UP000661163">
    <property type="component" value="Unassembled WGS sequence"/>
</dbReference>
<organism evidence="2 3">
    <name type="scientific">Rhizobium ruizarguesonis</name>
    <dbReference type="NCBI Taxonomy" id="2081791"/>
    <lineage>
        <taxon>Bacteria</taxon>
        <taxon>Pseudomonadati</taxon>
        <taxon>Pseudomonadota</taxon>
        <taxon>Alphaproteobacteria</taxon>
        <taxon>Hyphomicrobiales</taxon>
        <taxon>Rhizobiaceae</taxon>
        <taxon>Rhizobium/Agrobacterium group</taxon>
        <taxon>Rhizobium</taxon>
    </lineage>
</organism>
<accession>A0AAE5C3F5</accession>
<reference evidence="2 3" key="1">
    <citation type="submission" date="2019-12" db="EMBL/GenBank/DDBJ databases">
        <title>Rhizobium genotypes associated with high levels of biological nitrogen fixation by grain legumes in a temperate-maritime cropping system.</title>
        <authorList>
            <person name="Maluk M."/>
            <person name="Francesc Ferrando Molina F."/>
            <person name="Lopez Del Egido L."/>
            <person name="Lafos M."/>
            <person name="Langarica-Fuentes A."/>
            <person name="Gebre Yohannes G."/>
            <person name="Young M.W."/>
            <person name="Martin P."/>
            <person name="Gantlett R."/>
            <person name="Kenicer G."/>
            <person name="Hawes C."/>
            <person name="Begg G.S."/>
            <person name="Quilliam R.S."/>
            <person name="Squire G.R."/>
            <person name="Poole P.S."/>
            <person name="Young P.W."/>
            <person name="Iannetta P.M."/>
            <person name="James E.K."/>
        </authorList>
    </citation>
    <scope>NUCLEOTIDE SEQUENCE [LARGE SCALE GENOMIC DNA]</scope>
    <source>
        <strain evidence="2 3">JHI985</strain>
    </source>
</reference>
<dbReference type="EMBL" id="WUFC01000020">
    <property type="protein sequence ID" value="NEI50519.1"/>
    <property type="molecule type" value="Genomic_DNA"/>
</dbReference>
<dbReference type="RefSeq" id="WP_164566389.1">
    <property type="nucleotide sequence ID" value="NZ_WUFC01000020.1"/>
</dbReference>
<proteinExistence type="predicted"/>
<feature type="coiled-coil region" evidence="1">
    <location>
        <begin position="4"/>
        <end position="52"/>
    </location>
</feature>
<evidence type="ECO:0000313" key="3">
    <source>
        <dbReference type="Proteomes" id="UP000661163"/>
    </source>
</evidence>